<gene>
    <name evidence="2" type="ORF">OCTVUL_1B000658</name>
</gene>
<accession>A0AA36BSS6</accession>
<name>A0AA36BSS6_OCTVU</name>
<dbReference type="EMBL" id="OX597836">
    <property type="protein sequence ID" value="CAI9739379.1"/>
    <property type="molecule type" value="Genomic_DNA"/>
</dbReference>
<sequence length="110" mass="12173">MPPLQTKLHLNHTRLNPNANGQTTHTHTSLTKPNSRQTTLQIICVTNETAPSTNRSHTQSYMCITNQAIPTTNTVCPKPHAHHQITCTSSVKPHPTNKLATPSNTNFLFI</sequence>
<feature type="region of interest" description="Disordered" evidence="1">
    <location>
        <begin position="13"/>
        <end position="36"/>
    </location>
</feature>
<dbReference type="AlphaFoldDB" id="A0AA36BSS6"/>
<proteinExistence type="predicted"/>
<evidence type="ECO:0000256" key="1">
    <source>
        <dbReference type="SAM" id="MobiDB-lite"/>
    </source>
</evidence>
<evidence type="ECO:0000313" key="2">
    <source>
        <dbReference type="EMBL" id="CAI9739379.1"/>
    </source>
</evidence>
<protein>
    <submittedName>
        <fullName evidence="2">Uncharacterized protein</fullName>
    </submittedName>
</protein>
<keyword evidence="3" id="KW-1185">Reference proteome</keyword>
<reference evidence="2" key="1">
    <citation type="submission" date="2023-08" db="EMBL/GenBank/DDBJ databases">
        <authorList>
            <person name="Alioto T."/>
            <person name="Alioto T."/>
            <person name="Gomez Garrido J."/>
        </authorList>
    </citation>
    <scope>NUCLEOTIDE SEQUENCE</scope>
</reference>
<organism evidence="2 3">
    <name type="scientific">Octopus vulgaris</name>
    <name type="common">Common octopus</name>
    <dbReference type="NCBI Taxonomy" id="6645"/>
    <lineage>
        <taxon>Eukaryota</taxon>
        <taxon>Metazoa</taxon>
        <taxon>Spiralia</taxon>
        <taxon>Lophotrochozoa</taxon>
        <taxon>Mollusca</taxon>
        <taxon>Cephalopoda</taxon>
        <taxon>Coleoidea</taxon>
        <taxon>Octopodiformes</taxon>
        <taxon>Octopoda</taxon>
        <taxon>Incirrata</taxon>
        <taxon>Octopodidae</taxon>
        <taxon>Octopus</taxon>
    </lineage>
</organism>
<evidence type="ECO:0000313" key="3">
    <source>
        <dbReference type="Proteomes" id="UP001162480"/>
    </source>
</evidence>
<dbReference type="Proteomes" id="UP001162480">
    <property type="component" value="Chromosome 23"/>
</dbReference>